<dbReference type="PROSITE" id="PS51212">
    <property type="entry name" value="WSC"/>
    <property type="match status" value="1"/>
</dbReference>
<dbReference type="Proteomes" id="UP000054302">
    <property type="component" value="Unassembled WGS sequence"/>
</dbReference>
<dbReference type="OrthoDB" id="3563678at2759"/>
<dbReference type="PROSITE" id="PS51257">
    <property type="entry name" value="PROKAR_LIPOPROTEIN"/>
    <property type="match status" value="1"/>
</dbReference>
<dbReference type="AlphaFoldDB" id="A0A0D1ZQC9"/>
<evidence type="ECO:0000313" key="5">
    <source>
        <dbReference type="Proteomes" id="UP000054302"/>
    </source>
</evidence>
<feature type="chain" id="PRO_5002237878" description="WSC domain-containing protein" evidence="2">
    <location>
        <begin position="22"/>
        <end position="1140"/>
    </location>
</feature>
<dbReference type="Pfam" id="PF25485">
    <property type="entry name" value="DUF7908"/>
    <property type="match status" value="1"/>
</dbReference>
<evidence type="ECO:0000256" key="1">
    <source>
        <dbReference type="SAM" id="MobiDB-lite"/>
    </source>
</evidence>
<dbReference type="HOGENOM" id="CLU_005932_0_0_1"/>
<evidence type="ECO:0000259" key="3">
    <source>
        <dbReference type="PROSITE" id="PS51212"/>
    </source>
</evidence>
<feature type="region of interest" description="Disordered" evidence="1">
    <location>
        <begin position="381"/>
        <end position="402"/>
    </location>
</feature>
<feature type="signal peptide" evidence="2">
    <location>
        <begin position="1"/>
        <end position="21"/>
    </location>
</feature>
<dbReference type="InterPro" id="IPR057230">
    <property type="entry name" value="DUF7908"/>
</dbReference>
<evidence type="ECO:0000313" key="4">
    <source>
        <dbReference type="EMBL" id="KIV96179.1"/>
    </source>
</evidence>
<keyword evidence="5" id="KW-1185">Reference proteome</keyword>
<dbReference type="Pfam" id="PF01822">
    <property type="entry name" value="WSC"/>
    <property type="match status" value="1"/>
</dbReference>
<proteinExistence type="predicted"/>
<feature type="region of interest" description="Disordered" evidence="1">
    <location>
        <begin position="590"/>
        <end position="655"/>
    </location>
</feature>
<gene>
    <name evidence="4" type="ORF">PV10_00078</name>
</gene>
<organism evidence="4 5">
    <name type="scientific">Exophiala mesophila</name>
    <name type="common">Black yeast-like fungus</name>
    <dbReference type="NCBI Taxonomy" id="212818"/>
    <lineage>
        <taxon>Eukaryota</taxon>
        <taxon>Fungi</taxon>
        <taxon>Dikarya</taxon>
        <taxon>Ascomycota</taxon>
        <taxon>Pezizomycotina</taxon>
        <taxon>Eurotiomycetes</taxon>
        <taxon>Chaetothyriomycetidae</taxon>
        <taxon>Chaetothyriales</taxon>
        <taxon>Herpotrichiellaceae</taxon>
        <taxon>Exophiala</taxon>
    </lineage>
</organism>
<dbReference type="STRING" id="212818.A0A0D1ZQC9"/>
<dbReference type="SMART" id="SM00321">
    <property type="entry name" value="WSC"/>
    <property type="match status" value="1"/>
</dbReference>
<dbReference type="PANTHER" id="PTHR48125:SF10">
    <property type="entry name" value="OS12G0136300 PROTEIN"/>
    <property type="match status" value="1"/>
</dbReference>
<feature type="region of interest" description="Disordered" evidence="1">
    <location>
        <begin position="229"/>
        <end position="277"/>
    </location>
</feature>
<feature type="compositionally biased region" description="Low complexity" evidence="1">
    <location>
        <begin position="416"/>
        <end position="450"/>
    </location>
</feature>
<sequence length="1140" mass="119185">MRSLILSSLWLASQLVGSACAFGTTVFIAVDYCPATTSTTPIDSTTTSTSLSTPSVEPGEPFYLSFSLNIDLRRDLVRQYLTPNGSTTTNPEDAVAFIITPGGQLMSGRGYLSTSPGVTSQRFQVLSNLLPISTLFTTSETGALQWENSLFADEKASFCSGDGVFMVFDGNLPPGCLEISLDPIPATDIGISSSTTLSATFSSATSSRPSTAASSSTAATVSFSVTASTAPTTANPSATISSDTSIRTSTDPPSTTTPTYVSSTTDSTGTSPNPTASYPPGTVFGSLAYGVPNGCYISSIDSPAVFGPYTTIFTLAQCADFCADFKFFGVQAGSICACGPAVLGFLPGVCDVPCQGDPSTTCGGLSAAAVYEIVFRAGQQSSSSTNQPVSSTFLSTSVQSSPSSTTLFSTVESTSTTVASHSTPGHVTSTPSPSPSSSSLTSIEASTSSPQSPTLAPTSPGTSSQTNPPATSTVVGGTCSTIAPSAALCPNYDHQAINVNRDGYCYEVYCQEGLAGLELEEDSTYAASLKDCISFCTLYNVAIPFGCLGVDYEEASLGQNCRLLSDVSGTIPSVTRKAARLIYAGYPAVTDTSSNPSSLTTSSTSGDTVPNQSTSFNSETKTSSSGSTTASSTSNLGSQSSPSTPTTTNNSNSSSAASSVASVSITSRSTTFGSTTSATTGTANQPTTTSPGATSVASTITTATSLTSPGATTSTTTTRIVTTGTTTSTTTTTTRFTNVIAPVAPSRYPLSPLCENGFESRFQGGQLLRAVERSRYYDIECSIDYNEPPNARFPFDLTTTSYVECADACDFGALQLGGDERNCKAFSWVANTGECWLFNELTTHTLGSTVGIARRPGVHSGRYLYDEYDGLTGPQPGPNLQTYLRDPIPFPVGPTVSPFTVPNYPGGTNTFFNGYSSDSHATVLDLSTNYGIEFKIFGQRSSSLVVTANFWFTTTSLTLNPDTQNSWSALSRNNEQNPLQFPTTSLPANTLAPFWIDGYALPAGQQGISYRVDQISPGRYGVSVEWYLSHRSGNKLAVHAITTYDTLYEGVWTTYFFNAGDENDQGKSQSVGGQGASASIESFTFCRGEAGCVAPGSKLVFDTNKSNMEEVVTYTADFFDPSTYPVGAWTFNTRPNERPI</sequence>
<dbReference type="GeneID" id="27317923"/>
<feature type="region of interest" description="Disordered" evidence="1">
    <location>
        <begin position="416"/>
        <end position="473"/>
    </location>
</feature>
<protein>
    <recommendedName>
        <fullName evidence="3">WSC domain-containing protein</fullName>
    </recommendedName>
</protein>
<feature type="region of interest" description="Disordered" evidence="1">
    <location>
        <begin position="668"/>
        <end position="729"/>
    </location>
</feature>
<accession>A0A0D1ZQC9</accession>
<dbReference type="EMBL" id="KN847520">
    <property type="protein sequence ID" value="KIV96179.1"/>
    <property type="molecule type" value="Genomic_DNA"/>
</dbReference>
<dbReference type="InterPro" id="IPR002889">
    <property type="entry name" value="WSC_carb-bd"/>
</dbReference>
<keyword evidence="2" id="KW-0732">Signal</keyword>
<feature type="compositionally biased region" description="Polar residues" evidence="1">
    <location>
        <begin position="451"/>
        <end position="473"/>
    </location>
</feature>
<dbReference type="PANTHER" id="PTHR48125">
    <property type="entry name" value="LP07818P1"/>
    <property type="match status" value="1"/>
</dbReference>
<name>A0A0D1ZQC9_EXOME</name>
<dbReference type="RefSeq" id="XP_016227753.1">
    <property type="nucleotide sequence ID" value="XM_016364104.1"/>
</dbReference>
<feature type="domain" description="WSC" evidence="3">
    <location>
        <begin position="289"/>
        <end position="374"/>
    </location>
</feature>
<reference evidence="4 5" key="1">
    <citation type="submission" date="2015-01" db="EMBL/GenBank/DDBJ databases">
        <title>The Genome Sequence of Exophiala mesophila CBS40295.</title>
        <authorList>
            <consortium name="The Broad Institute Genomics Platform"/>
            <person name="Cuomo C."/>
            <person name="de Hoog S."/>
            <person name="Gorbushina A."/>
            <person name="Stielow B."/>
            <person name="Teixiera M."/>
            <person name="Abouelleil A."/>
            <person name="Chapman S.B."/>
            <person name="Priest M."/>
            <person name="Young S.K."/>
            <person name="Wortman J."/>
            <person name="Nusbaum C."/>
            <person name="Birren B."/>
        </authorList>
    </citation>
    <scope>NUCLEOTIDE SEQUENCE [LARGE SCALE GENOMIC DNA]</scope>
    <source>
        <strain evidence="4 5">CBS 40295</strain>
    </source>
</reference>
<feature type="compositionally biased region" description="Low complexity" evidence="1">
    <location>
        <begin position="229"/>
        <end position="268"/>
    </location>
</feature>
<dbReference type="VEuPathDB" id="FungiDB:PV10_00078"/>
<evidence type="ECO:0000256" key="2">
    <source>
        <dbReference type="SAM" id="SignalP"/>
    </source>
</evidence>